<evidence type="ECO:0000313" key="3">
    <source>
        <dbReference type="Proteomes" id="UP000652761"/>
    </source>
</evidence>
<organism evidence="2 3">
    <name type="scientific">Colocasia esculenta</name>
    <name type="common">Wild taro</name>
    <name type="synonym">Arum esculentum</name>
    <dbReference type="NCBI Taxonomy" id="4460"/>
    <lineage>
        <taxon>Eukaryota</taxon>
        <taxon>Viridiplantae</taxon>
        <taxon>Streptophyta</taxon>
        <taxon>Embryophyta</taxon>
        <taxon>Tracheophyta</taxon>
        <taxon>Spermatophyta</taxon>
        <taxon>Magnoliopsida</taxon>
        <taxon>Liliopsida</taxon>
        <taxon>Araceae</taxon>
        <taxon>Aroideae</taxon>
        <taxon>Colocasieae</taxon>
        <taxon>Colocasia</taxon>
    </lineage>
</organism>
<dbReference type="EMBL" id="NMUH01001158">
    <property type="protein sequence ID" value="MQL89545.1"/>
    <property type="molecule type" value="Genomic_DNA"/>
</dbReference>
<proteinExistence type="predicted"/>
<evidence type="ECO:0000256" key="1">
    <source>
        <dbReference type="SAM" id="MobiDB-lite"/>
    </source>
</evidence>
<feature type="region of interest" description="Disordered" evidence="1">
    <location>
        <begin position="1"/>
        <end position="24"/>
    </location>
</feature>
<evidence type="ECO:0000313" key="2">
    <source>
        <dbReference type="EMBL" id="MQL89545.1"/>
    </source>
</evidence>
<protein>
    <submittedName>
        <fullName evidence="2">Uncharacterized protein</fullName>
    </submittedName>
</protein>
<comment type="caution">
    <text evidence="2">The sequence shown here is derived from an EMBL/GenBank/DDBJ whole genome shotgun (WGS) entry which is preliminary data.</text>
</comment>
<gene>
    <name evidence="2" type="ORF">Taro_022122</name>
</gene>
<dbReference type="Proteomes" id="UP000652761">
    <property type="component" value="Unassembled WGS sequence"/>
</dbReference>
<dbReference type="Pfam" id="PF03004">
    <property type="entry name" value="Transposase_24"/>
    <property type="match status" value="1"/>
</dbReference>
<feature type="region of interest" description="Disordered" evidence="1">
    <location>
        <begin position="229"/>
        <end position="250"/>
    </location>
</feature>
<name>A0A843V100_COLES</name>
<dbReference type="AlphaFoldDB" id="A0A843V100"/>
<dbReference type="InterPro" id="IPR004252">
    <property type="entry name" value="Probable_transposase_24"/>
</dbReference>
<keyword evidence="3" id="KW-1185">Reference proteome</keyword>
<sequence length="250" mass="27849">MPSSITCPIPFSNRGREPSSSGGGGVLASWTPAMLVFWRKYMFRRPEDLPRARAVWESTAQTNFRKSMWEARDKATKITGSQDPTSWMHYGLHYELGRAPTFRELFDQTHKQKGMDGYVSQSARTIAETYDRTMADRYAEGTAQPDLDPKAWVHAAGEPRKGQVYRFGDSLDTTLVLSSHASSVTRLAYASSSTAMPGSGGDDIRTLTGKSCCSSCRCTQAPWSSSWWLPSEEHTPHSKPLSLNEMKPLI</sequence>
<accession>A0A843V100</accession>
<reference evidence="2" key="1">
    <citation type="submission" date="2017-07" db="EMBL/GenBank/DDBJ databases">
        <title>Taro Niue Genome Assembly and Annotation.</title>
        <authorList>
            <person name="Atibalentja N."/>
            <person name="Keating K."/>
            <person name="Fields C.J."/>
        </authorList>
    </citation>
    <scope>NUCLEOTIDE SEQUENCE</scope>
    <source>
        <strain evidence="2">Niue_2</strain>
        <tissue evidence="2">Leaf</tissue>
    </source>
</reference>